<dbReference type="EMBL" id="FAXA01000126">
    <property type="protein sequence ID" value="CUV01735.1"/>
    <property type="molecule type" value="Genomic_DNA"/>
</dbReference>
<organism evidence="2">
    <name type="scientific">hydrothermal vent metagenome</name>
    <dbReference type="NCBI Taxonomy" id="652676"/>
    <lineage>
        <taxon>unclassified sequences</taxon>
        <taxon>metagenomes</taxon>
        <taxon>ecological metagenomes</taxon>
    </lineage>
</organism>
<sequence length="112" mass="12745">MSEQDQADPEVLGSGNTEEVMPNLDSDIDSPVADNDWHLVGIDKDLTPLQYHYLSLLQRLVTLKNSYQTDADYESWMMDALNKSIYSTLRDCIEANVGDEAKELLNREQHVN</sequence>
<feature type="region of interest" description="Disordered" evidence="1">
    <location>
        <begin position="1"/>
        <end position="28"/>
    </location>
</feature>
<gene>
    <name evidence="2" type="ORF">MGWOODY_Clf274</name>
</gene>
<name>A0A160V928_9ZZZZ</name>
<evidence type="ECO:0000256" key="1">
    <source>
        <dbReference type="SAM" id="MobiDB-lite"/>
    </source>
</evidence>
<evidence type="ECO:0000313" key="2">
    <source>
        <dbReference type="EMBL" id="CUV01735.1"/>
    </source>
</evidence>
<accession>A0A160V928</accession>
<protein>
    <submittedName>
        <fullName evidence="2">Uncharacterized protein</fullName>
    </submittedName>
</protein>
<dbReference type="AlphaFoldDB" id="A0A160V928"/>
<proteinExistence type="predicted"/>
<reference evidence="2" key="1">
    <citation type="submission" date="2015-10" db="EMBL/GenBank/DDBJ databases">
        <authorList>
            <person name="Gilbert D.G."/>
        </authorList>
    </citation>
    <scope>NUCLEOTIDE SEQUENCE</scope>
</reference>